<keyword evidence="2" id="KW-1003">Cell membrane</keyword>
<dbReference type="InterPro" id="IPR020846">
    <property type="entry name" value="MFS_dom"/>
</dbReference>
<dbReference type="Gene3D" id="1.20.1250.20">
    <property type="entry name" value="MFS general substrate transporter like domains"/>
    <property type="match status" value="1"/>
</dbReference>
<evidence type="ECO:0000256" key="8">
    <source>
        <dbReference type="SAM" id="Phobius"/>
    </source>
</evidence>
<feature type="transmembrane region" description="Helical" evidence="8">
    <location>
        <begin position="356"/>
        <end position="381"/>
    </location>
</feature>
<dbReference type="FunFam" id="1.20.1250.20:FF:000055">
    <property type="entry name" value="Facilitated trehalose transporter Tret1-2 homolog"/>
    <property type="match status" value="1"/>
</dbReference>
<dbReference type="InterPro" id="IPR050549">
    <property type="entry name" value="MFS_Trehalose_Transporter"/>
</dbReference>
<feature type="transmembrane region" description="Helical" evidence="8">
    <location>
        <begin position="115"/>
        <end position="137"/>
    </location>
</feature>
<feature type="transmembrane region" description="Helical" evidence="8">
    <location>
        <begin position="322"/>
        <end position="344"/>
    </location>
</feature>
<dbReference type="InterPro" id="IPR005828">
    <property type="entry name" value="MFS_sugar_transport-like"/>
</dbReference>
<dbReference type="Proteomes" id="UP001153709">
    <property type="component" value="Chromosome 6"/>
</dbReference>
<evidence type="ECO:0000256" key="3">
    <source>
        <dbReference type="ARBA" id="ARBA00022692"/>
    </source>
</evidence>
<keyword evidence="6" id="KW-0325">Glycoprotein</keyword>
<evidence type="ECO:0000256" key="2">
    <source>
        <dbReference type="ARBA" id="ARBA00022475"/>
    </source>
</evidence>
<feature type="domain" description="Major facilitator superfamily (MFS) profile" evidence="9">
    <location>
        <begin position="15"/>
        <end position="447"/>
    </location>
</feature>
<feature type="transmembrane region" description="Helical" evidence="8">
    <location>
        <begin position="12"/>
        <end position="34"/>
    </location>
</feature>
<evidence type="ECO:0000313" key="10">
    <source>
        <dbReference type="EMBL" id="CAH1281439.1"/>
    </source>
</evidence>
<evidence type="ECO:0000256" key="5">
    <source>
        <dbReference type="ARBA" id="ARBA00023136"/>
    </source>
</evidence>
<feature type="transmembrane region" description="Helical" evidence="8">
    <location>
        <begin position="63"/>
        <end position="83"/>
    </location>
</feature>
<gene>
    <name evidence="10" type="ORF">DIABBA_LOCUS9181</name>
</gene>
<evidence type="ECO:0000259" key="9">
    <source>
        <dbReference type="PROSITE" id="PS50850"/>
    </source>
</evidence>
<accession>A0A9P0GXX2</accession>
<evidence type="ECO:0000313" key="11">
    <source>
        <dbReference type="Proteomes" id="UP001153709"/>
    </source>
</evidence>
<keyword evidence="3 8" id="KW-0812">Transmembrane</keyword>
<dbReference type="GO" id="GO:0022857">
    <property type="term" value="F:transmembrane transporter activity"/>
    <property type="evidence" value="ECO:0007669"/>
    <property type="project" value="InterPro"/>
</dbReference>
<keyword evidence="11" id="KW-1185">Reference proteome</keyword>
<feature type="transmembrane region" description="Helical" evidence="8">
    <location>
        <begin position="296"/>
        <end position="315"/>
    </location>
</feature>
<reference evidence="10" key="1">
    <citation type="submission" date="2022-01" db="EMBL/GenBank/DDBJ databases">
        <authorList>
            <person name="King R."/>
        </authorList>
    </citation>
    <scope>NUCLEOTIDE SEQUENCE</scope>
</reference>
<evidence type="ECO:0000256" key="7">
    <source>
        <dbReference type="ARBA" id="ARBA00024348"/>
    </source>
</evidence>
<comment type="similarity">
    <text evidence="7">Belongs to the major facilitator superfamily. Sugar transporter (TC 2.A.1.1) family. Trehalose transporter subfamily.</text>
</comment>
<dbReference type="PROSITE" id="PS50850">
    <property type="entry name" value="MFS"/>
    <property type="match status" value="1"/>
</dbReference>
<keyword evidence="5 8" id="KW-0472">Membrane</keyword>
<dbReference type="InterPro" id="IPR036259">
    <property type="entry name" value="MFS_trans_sf"/>
</dbReference>
<dbReference type="GO" id="GO:0005886">
    <property type="term" value="C:plasma membrane"/>
    <property type="evidence" value="ECO:0007669"/>
    <property type="project" value="UniProtKB-SubCell"/>
</dbReference>
<evidence type="ECO:0000256" key="4">
    <source>
        <dbReference type="ARBA" id="ARBA00022989"/>
    </source>
</evidence>
<sequence>MNILSILMQCKYTSFFIVITVNLLATTGDSTISWTSPVFPKLMSNDTTVNPLGRRITKHEDSIIGSILNVGALIGPLIFNFITRRFGYKYTLLGLAIPHIISFLVLAFARSIYLYYAARFLAGISLGAGYSLFSLYVGEISDDSNRGGMIVITNIFWSLGNFLPLAIGPYTSIMSFNLILTVLPVLFFVLFFGIGVESPYYLIRQKKEEQAEDALMYLRGKQKKDITEELNKIKTFVENSTEGRIHDIFTDKVLRKSLLICILLLATQDLGGYCSILYHLTLIFKAAGSDISEDTAALIVGIGLFASSFLAPFLVDYFGRRPLLITSALGMGVSLGLLGLFFFLHHHHYGIGIIKFLPLLSLICYIISYNLGINTVPWTLISELFPSSVKQEASTIGAFCCWFTTAVVTFSYNYLNDALGIYGTFWLFACWCLFSATFCFIFVPETKGKSFIEVQKMLYAK</sequence>
<keyword evidence="4 8" id="KW-1133">Transmembrane helix</keyword>
<dbReference type="OrthoDB" id="4540492at2759"/>
<name>A0A9P0GXX2_DIABA</name>
<feature type="transmembrane region" description="Helical" evidence="8">
    <location>
        <begin position="421"/>
        <end position="443"/>
    </location>
</feature>
<organism evidence="10 11">
    <name type="scientific">Diabrotica balteata</name>
    <name type="common">Banded cucumber beetle</name>
    <dbReference type="NCBI Taxonomy" id="107213"/>
    <lineage>
        <taxon>Eukaryota</taxon>
        <taxon>Metazoa</taxon>
        <taxon>Ecdysozoa</taxon>
        <taxon>Arthropoda</taxon>
        <taxon>Hexapoda</taxon>
        <taxon>Insecta</taxon>
        <taxon>Pterygota</taxon>
        <taxon>Neoptera</taxon>
        <taxon>Endopterygota</taxon>
        <taxon>Coleoptera</taxon>
        <taxon>Polyphaga</taxon>
        <taxon>Cucujiformia</taxon>
        <taxon>Chrysomeloidea</taxon>
        <taxon>Chrysomelidae</taxon>
        <taxon>Galerucinae</taxon>
        <taxon>Diabroticina</taxon>
        <taxon>Diabroticites</taxon>
        <taxon>Diabrotica</taxon>
    </lineage>
</organism>
<dbReference type="EMBL" id="OU898281">
    <property type="protein sequence ID" value="CAH1281439.1"/>
    <property type="molecule type" value="Genomic_DNA"/>
</dbReference>
<evidence type="ECO:0000256" key="1">
    <source>
        <dbReference type="ARBA" id="ARBA00004651"/>
    </source>
</evidence>
<proteinExistence type="inferred from homology"/>
<evidence type="ECO:0000256" key="6">
    <source>
        <dbReference type="ARBA" id="ARBA00023180"/>
    </source>
</evidence>
<dbReference type="AlphaFoldDB" id="A0A9P0GXX2"/>
<dbReference type="SUPFAM" id="SSF103473">
    <property type="entry name" value="MFS general substrate transporter"/>
    <property type="match status" value="1"/>
</dbReference>
<dbReference type="PRINTS" id="PR00171">
    <property type="entry name" value="SUGRTRNSPORT"/>
</dbReference>
<feature type="transmembrane region" description="Helical" evidence="8">
    <location>
        <begin position="393"/>
        <end position="415"/>
    </location>
</feature>
<dbReference type="PANTHER" id="PTHR48021:SF47">
    <property type="entry name" value="GH17672P"/>
    <property type="match status" value="1"/>
</dbReference>
<feature type="transmembrane region" description="Helical" evidence="8">
    <location>
        <begin position="149"/>
        <end position="167"/>
    </location>
</feature>
<feature type="transmembrane region" description="Helical" evidence="8">
    <location>
        <begin position="173"/>
        <end position="196"/>
    </location>
</feature>
<dbReference type="PROSITE" id="PS00217">
    <property type="entry name" value="SUGAR_TRANSPORT_2"/>
    <property type="match status" value="1"/>
</dbReference>
<dbReference type="InterPro" id="IPR003663">
    <property type="entry name" value="Sugar/inositol_transpt"/>
</dbReference>
<dbReference type="PANTHER" id="PTHR48021">
    <property type="match status" value="1"/>
</dbReference>
<dbReference type="InterPro" id="IPR005829">
    <property type="entry name" value="Sugar_transporter_CS"/>
</dbReference>
<feature type="transmembrane region" description="Helical" evidence="8">
    <location>
        <begin position="258"/>
        <end position="284"/>
    </location>
</feature>
<comment type="subcellular location">
    <subcellularLocation>
        <location evidence="1">Cell membrane</location>
        <topology evidence="1">Multi-pass membrane protein</topology>
    </subcellularLocation>
</comment>
<feature type="transmembrane region" description="Helical" evidence="8">
    <location>
        <begin position="90"/>
        <end position="109"/>
    </location>
</feature>
<protein>
    <recommendedName>
        <fullName evidence="9">Major facilitator superfamily (MFS) profile domain-containing protein</fullName>
    </recommendedName>
</protein>
<dbReference type="Pfam" id="PF00083">
    <property type="entry name" value="Sugar_tr"/>
    <property type="match status" value="1"/>
</dbReference>